<sequence length="125" mass="14296">MQSATVIPIQRGVGYGLRRRYLSKLFTAKLEAVFKLLKRKGFVNYITGENITHFRFSIDIVLMEDLSIMLDDLDVVSQRLGLKIKVDKTKIMFNGHVVPAPVLVGYSIFEVVDKYIYLEQNVQLG</sequence>
<name>A0AAU9USK9_EUPED</name>
<dbReference type="EMBL" id="CAKOGL010000025">
    <property type="protein sequence ID" value="CAH2102649.1"/>
    <property type="molecule type" value="Genomic_DNA"/>
</dbReference>
<evidence type="ECO:0000313" key="2">
    <source>
        <dbReference type="Proteomes" id="UP001153954"/>
    </source>
</evidence>
<gene>
    <name evidence="1" type="ORF">EEDITHA_LOCUS17246</name>
</gene>
<protein>
    <recommendedName>
        <fullName evidence="3">Reverse transcriptase</fullName>
    </recommendedName>
</protein>
<proteinExistence type="predicted"/>
<dbReference type="Proteomes" id="UP001153954">
    <property type="component" value="Unassembled WGS sequence"/>
</dbReference>
<comment type="caution">
    <text evidence="1">The sequence shown here is derived from an EMBL/GenBank/DDBJ whole genome shotgun (WGS) entry which is preliminary data.</text>
</comment>
<keyword evidence="2" id="KW-1185">Reference proteome</keyword>
<evidence type="ECO:0008006" key="3">
    <source>
        <dbReference type="Google" id="ProtNLM"/>
    </source>
</evidence>
<reference evidence="1" key="1">
    <citation type="submission" date="2022-03" db="EMBL/GenBank/DDBJ databases">
        <authorList>
            <person name="Tunstrom K."/>
        </authorList>
    </citation>
    <scope>NUCLEOTIDE SEQUENCE</scope>
</reference>
<organism evidence="1 2">
    <name type="scientific">Euphydryas editha</name>
    <name type="common">Edith's checkerspot</name>
    <dbReference type="NCBI Taxonomy" id="104508"/>
    <lineage>
        <taxon>Eukaryota</taxon>
        <taxon>Metazoa</taxon>
        <taxon>Ecdysozoa</taxon>
        <taxon>Arthropoda</taxon>
        <taxon>Hexapoda</taxon>
        <taxon>Insecta</taxon>
        <taxon>Pterygota</taxon>
        <taxon>Neoptera</taxon>
        <taxon>Endopterygota</taxon>
        <taxon>Lepidoptera</taxon>
        <taxon>Glossata</taxon>
        <taxon>Ditrysia</taxon>
        <taxon>Papilionoidea</taxon>
        <taxon>Nymphalidae</taxon>
        <taxon>Nymphalinae</taxon>
        <taxon>Euphydryas</taxon>
    </lineage>
</organism>
<accession>A0AAU9USK9</accession>
<evidence type="ECO:0000313" key="1">
    <source>
        <dbReference type="EMBL" id="CAH2102649.1"/>
    </source>
</evidence>
<dbReference type="AlphaFoldDB" id="A0AAU9USK9"/>